<dbReference type="AlphaFoldDB" id="A0A087TTG3"/>
<sequence length="101" mass="11980">MEEAVHVDQDKIRKLYATLISFCRISNPHTLWDKYKKSMVEDILWRLQRVHAHMTFNDHIHNVALIIIENKVLTMVGKKLQDFGMLSPRRPDDSYFNDKIA</sequence>
<keyword evidence="2" id="KW-1185">Reference proteome</keyword>
<name>A0A087TTG3_STEMI</name>
<accession>A0A087TTG3</accession>
<evidence type="ECO:0000313" key="1">
    <source>
        <dbReference type="EMBL" id="KFM68402.1"/>
    </source>
</evidence>
<evidence type="ECO:0000313" key="2">
    <source>
        <dbReference type="Proteomes" id="UP000054359"/>
    </source>
</evidence>
<reference evidence="1 2" key="1">
    <citation type="submission" date="2013-11" db="EMBL/GenBank/DDBJ databases">
        <title>Genome sequencing of Stegodyphus mimosarum.</title>
        <authorList>
            <person name="Bechsgaard J."/>
        </authorList>
    </citation>
    <scope>NUCLEOTIDE SEQUENCE [LARGE SCALE GENOMIC DNA]</scope>
</reference>
<gene>
    <name evidence="1" type="ORF">X975_22704</name>
</gene>
<feature type="non-terminal residue" evidence="1">
    <location>
        <position position="101"/>
    </location>
</feature>
<dbReference type="Proteomes" id="UP000054359">
    <property type="component" value="Unassembled WGS sequence"/>
</dbReference>
<dbReference type="OrthoDB" id="6435532at2759"/>
<protein>
    <submittedName>
        <fullName evidence="1">Uncharacterized protein</fullName>
    </submittedName>
</protein>
<organism evidence="1 2">
    <name type="scientific">Stegodyphus mimosarum</name>
    <name type="common">African social velvet spider</name>
    <dbReference type="NCBI Taxonomy" id="407821"/>
    <lineage>
        <taxon>Eukaryota</taxon>
        <taxon>Metazoa</taxon>
        <taxon>Ecdysozoa</taxon>
        <taxon>Arthropoda</taxon>
        <taxon>Chelicerata</taxon>
        <taxon>Arachnida</taxon>
        <taxon>Araneae</taxon>
        <taxon>Araneomorphae</taxon>
        <taxon>Entelegynae</taxon>
        <taxon>Eresoidea</taxon>
        <taxon>Eresidae</taxon>
        <taxon>Stegodyphus</taxon>
    </lineage>
</organism>
<proteinExistence type="predicted"/>
<dbReference type="EMBL" id="KK116667">
    <property type="protein sequence ID" value="KFM68402.1"/>
    <property type="molecule type" value="Genomic_DNA"/>
</dbReference>